<evidence type="ECO:0000313" key="6">
    <source>
        <dbReference type="EMBL" id="KAF5340976.1"/>
    </source>
</evidence>
<dbReference type="InterPro" id="IPR002893">
    <property type="entry name" value="Znf_MYND"/>
</dbReference>
<sequence length="682" mass="76511">MPKHTLAEQRMLARQVEQLLDLAKAGSLEHLYDLEYKWPTDLKYAKEGLKIALSYLDISKFDPAIAHLRPASSQELPHKLYAMKASLGVLNTAMDYVAGIGKPQAQEMFAIFQPYTSKVIACLDFCACYSSVVMADRPTAGVSRMEFGNNAGASMIKKILDVFLKLYERAEDHDSITDIVGYALKSWLRGARGAAPPEKTTRTPQEYLLAPAPLFVVLWTCIDHLSTRTILHEKLNAFNPQAHWALVKSFEYCCIEWVTVHRPKDITEALQLDCSHFAALVSASQELSLVPGFSRALVKFGFTAFAFELGFRLRECLSTRPCRGSLATEIASLLFPPRRNEVFEIVGTVPDLVDGGLLNIIIDDLLLPSKTMDDDPFHTWYEGNPLIQLVGMSHNPDILDALYSAIESLSETVLETINGNPLAREHWGRFKAATSIHREVYELVLNSDQQTGVCDCLCECEGKGKGRNTGSISKKCSWCHTVVYCGPDCQRQDWDAFHKSECKGNRYYRINLQNQGGWISHSAQNIYLGILENLFPRILSAIAPPNHRTSGDFVGRRIYAVDFLKIPANIYARTGQELLQLRPGGVLAFNDARSREVIQESEEDESIHLLVCVWQLGQYYVVALGRFNFHEFEKPPLPGSSRPNVTMAYKMINGYVKVVEAVPGILGEVCFSKDRVHNYDQN</sequence>
<keyword evidence="3" id="KW-0862">Zinc</keyword>
<dbReference type="SUPFAM" id="SSF144232">
    <property type="entry name" value="HIT/MYND zinc finger-like"/>
    <property type="match status" value="1"/>
</dbReference>
<dbReference type="GO" id="GO:0008270">
    <property type="term" value="F:zinc ion binding"/>
    <property type="evidence" value="ECO:0007669"/>
    <property type="project" value="UniProtKB-KW"/>
</dbReference>
<gene>
    <name evidence="6" type="ORF">D9611_005884</name>
</gene>
<dbReference type="Pfam" id="PF01753">
    <property type="entry name" value="zf-MYND"/>
    <property type="match status" value="1"/>
</dbReference>
<evidence type="ECO:0000256" key="2">
    <source>
        <dbReference type="ARBA" id="ARBA00022771"/>
    </source>
</evidence>
<accession>A0A8H5FLB4</accession>
<dbReference type="Gene3D" id="6.10.140.2220">
    <property type="match status" value="1"/>
</dbReference>
<proteinExistence type="predicted"/>
<organism evidence="6 7">
    <name type="scientific">Ephemerocybe angulata</name>
    <dbReference type="NCBI Taxonomy" id="980116"/>
    <lineage>
        <taxon>Eukaryota</taxon>
        <taxon>Fungi</taxon>
        <taxon>Dikarya</taxon>
        <taxon>Basidiomycota</taxon>
        <taxon>Agaricomycotina</taxon>
        <taxon>Agaricomycetes</taxon>
        <taxon>Agaricomycetidae</taxon>
        <taxon>Agaricales</taxon>
        <taxon>Agaricineae</taxon>
        <taxon>Psathyrellaceae</taxon>
        <taxon>Ephemerocybe</taxon>
    </lineage>
</organism>
<name>A0A8H5FLB4_9AGAR</name>
<keyword evidence="7" id="KW-1185">Reference proteome</keyword>
<dbReference type="Proteomes" id="UP000541558">
    <property type="component" value="Unassembled WGS sequence"/>
</dbReference>
<comment type="caution">
    <text evidence="6">The sequence shown here is derived from an EMBL/GenBank/DDBJ whole genome shotgun (WGS) entry which is preliminary data.</text>
</comment>
<dbReference type="PROSITE" id="PS50865">
    <property type="entry name" value="ZF_MYND_2"/>
    <property type="match status" value="1"/>
</dbReference>
<keyword evidence="2 4" id="KW-0863">Zinc-finger</keyword>
<evidence type="ECO:0000256" key="1">
    <source>
        <dbReference type="ARBA" id="ARBA00022723"/>
    </source>
</evidence>
<protein>
    <recommendedName>
        <fullName evidence="5">MYND-type domain-containing protein</fullName>
    </recommendedName>
</protein>
<reference evidence="6 7" key="1">
    <citation type="journal article" date="2020" name="ISME J.">
        <title>Uncovering the hidden diversity of litter-decomposition mechanisms in mushroom-forming fungi.</title>
        <authorList>
            <person name="Floudas D."/>
            <person name="Bentzer J."/>
            <person name="Ahren D."/>
            <person name="Johansson T."/>
            <person name="Persson P."/>
            <person name="Tunlid A."/>
        </authorList>
    </citation>
    <scope>NUCLEOTIDE SEQUENCE [LARGE SCALE GENOMIC DNA]</scope>
    <source>
        <strain evidence="6 7">CBS 175.51</strain>
    </source>
</reference>
<evidence type="ECO:0000259" key="5">
    <source>
        <dbReference type="PROSITE" id="PS50865"/>
    </source>
</evidence>
<keyword evidence="1" id="KW-0479">Metal-binding</keyword>
<evidence type="ECO:0000313" key="7">
    <source>
        <dbReference type="Proteomes" id="UP000541558"/>
    </source>
</evidence>
<evidence type="ECO:0000256" key="3">
    <source>
        <dbReference type="ARBA" id="ARBA00022833"/>
    </source>
</evidence>
<dbReference type="OrthoDB" id="2934605at2759"/>
<dbReference type="EMBL" id="JAACJK010000002">
    <property type="protein sequence ID" value="KAF5340976.1"/>
    <property type="molecule type" value="Genomic_DNA"/>
</dbReference>
<dbReference type="AlphaFoldDB" id="A0A8H5FLB4"/>
<feature type="domain" description="MYND-type" evidence="5">
    <location>
        <begin position="460"/>
        <end position="502"/>
    </location>
</feature>
<evidence type="ECO:0000256" key="4">
    <source>
        <dbReference type="PROSITE-ProRule" id="PRU00134"/>
    </source>
</evidence>